<sequence>MKFLIIIFTLMCNIIFAQNLKELRNYLIKGEKSSAAAIQLMEKSEALIKQNKLPIYQGFYSVGQFFMAKHAANPFKKLSYFKEGKKSLNHAISSDSKNLELRLFRLMTQEQAPAFLNYTDNIKEDRSFILKNYENITDEDLKIFIKKYLKK</sequence>
<proteinExistence type="predicted"/>
<keyword evidence="2" id="KW-1185">Reference proteome</keyword>
<reference evidence="1 2" key="1">
    <citation type="submission" date="2017-05" db="EMBL/GenBank/DDBJ databases">
        <title>Genome of Chryseobacterium haifense.</title>
        <authorList>
            <person name="Newman J.D."/>
        </authorList>
    </citation>
    <scope>NUCLEOTIDE SEQUENCE [LARGE SCALE GENOMIC DNA]</scope>
    <source>
        <strain evidence="1 2">DSM 19056</strain>
    </source>
</reference>
<dbReference type="EMBL" id="JASZ02000004">
    <property type="protein sequence ID" value="OWK98970.1"/>
    <property type="molecule type" value="Genomic_DNA"/>
</dbReference>
<evidence type="ECO:0000313" key="2">
    <source>
        <dbReference type="Proteomes" id="UP000197587"/>
    </source>
</evidence>
<gene>
    <name evidence="1" type="ORF">AP75_03725</name>
</gene>
<dbReference type="Proteomes" id="UP000197587">
    <property type="component" value="Unassembled WGS sequence"/>
</dbReference>
<dbReference type="AlphaFoldDB" id="A0A246BBD0"/>
<name>A0A246BBD0_9FLAO</name>
<evidence type="ECO:0000313" key="1">
    <source>
        <dbReference type="EMBL" id="OWK98970.1"/>
    </source>
</evidence>
<protein>
    <submittedName>
        <fullName evidence="1">Uncharacterized protein</fullName>
    </submittedName>
</protein>
<accession>A0A246BBD0</accession>
<comment type="caution">
    <text evidence="1">The sequence shown here is derived from an EMBL/GenBank/DDBJ whole genome shotgun (WGS) entry which is preliminary data.</text>
</comment>
<organism evidence="1 2">
    <name type="scientific">Kaistella haifensis DSM 19056</name>
    <dbReference type="NCBI Taxonomy" id="1450526"/>
    <lineage>
        <taxon>Bacteria</taxon>
        <taxon>Pseudomonadati</taxon>
        <taxon>Bacteroidota</taxon>
        <taxon>Flavobacteriia</taxon>
        <taxon>Flavobacteriales</taxon>
        <taxon>Weeksellaceae</taxon>
        <taxon>Chryseobacterium group</taxon>
        <taxon>Kaistella</taxon>
    </lineage>
</organism>